<accession>A0A453J2R8</accession>
<reference evidence="2" key="4">
    <citation type="submission" date="2019-03" db="UniProtKB">
        <authorList>
            <consortium name="EnsemblPlants"/>
        </authorList>
    </citation>
    <scope>IDENTIFICATION</scope>
</reference>
<protein>
    <submittedName>
        <fullName evidence="2">Uncharacterized protein</fullName>
    </submittedName>
</protein>
<feature type="compositionally biased region" description="Basic residues" evidence="1">
    <location>
        <begin position="1"/>
        <end position="10"/>
    </location>
</feature>
<dbReference type="AlphaFoldDB" id="A0A453J2R8"/>
<keyword evidence="3" id="KW-1185">Reference proteome</keyword>
<evidence type="ECO:0000313" key="2">
    <source>
        <dbReference type="EnsemblPlants" id="AET4Gv20771300.21"/>
    </source>
</evidence>
<reference evidence="2" key="3">
    <citation type="journal article" date="2017" name="Nature">
        <title>Genome sequence of the progenitor of the wheat D genome Aegilops tauschii.</title>
        <authorList>
            <person name="Luo M.C."/>
            <person name="Gu Y.Q."/>
            <person name="Puiu D."/>
            <person name="Wang H."/>
            <person name="Twardziok S.O."/>
            <person name="Deal K.R."/>
            <person name="Huo N."/>
            <person name="Zhu T."/>
            <person name="Wang L."/>
            <person name="Wang Y."/>
            <person name="McGuire P.E."/>
            <person name="Liu S."/>
            <person name="Long H."/>
            <person name="Ramasamy R.K."/>
            <person name="Rodriguez J.C."/>
            <person name="Van S.L."/>
            <person name="Yuan L."/>
            <person name="Wang Z."/>
            <person name="Xia Z."/>
            <person name="Xiao L."/>
            <person name="Anderson O.D."/>
            <person name="Ouyang S."/>
            <person name="Liang Y."/>
            <person name="Zimin A.V."/>
            <person name="Pertea G."/>
            <person name="Qi P."/>
            <person name="Bennetzen J.L."/>
            <person name="Dai X."/>
            <person name="Dawson M.W."/>
            <person name="Muller H.G."/>
            <person name="Kugler K."/>
            <person name="Rivarola-Duarte L."/>
            <person name="Spannagl M."/>
            <person name="Mayer K.F.X."/>
            <person name="Lu F.H."/>
            <person name="Bevan M.W."/>
            <person name="Leroy P."/>
            <person name="Li P."/>
            <person name="You F.M."/>
            <person name="Sun Q."/>
            <person name="Liu Z."/>
            <person name="Lyons E."/>
            <person name="Wicker T."/>
            <person name="Salzberg S.L."/>
            <person name="Devos K.M."/>
            <person name="Dvorak J."/>
        </authorList>
    </citation>
    <scope>NUCLEOTIDE SEQUENCE [LARGE SCALE GENOMIC DNA]</scope>
    <source>
        <strain evidence="2">cv. AL8/78</strain>
    </source>
</reference>
<sequence length="50" mass="5547">LAHLAKRTLVQKREKRGEWTNSRTQQTTRHKPLPSPTPQAGSGRKPAGST</sequence>
<proteinExistence type="predicted"/>
<reference evidence="3" key="1">
    <citation type="journal article" date="2014" name="Science">
        <title>Ancient hybridizations among the ancestral genomes of bread wheat.</title>
        <authorList>
            <consortium name="International Wheat Genome Sequencing Consortium,"/>
            <person name="Marcussen T."/>
            <person name="Sandve S.R."/>
            <person name="Heier L."/>
            <person name="Spannagl M."/>
            <person name="Pfeifer M."/>
            <person name="Jakobsen K.S."/>
            <person name="Wulff B.B."/>
            <person name="Steuernagel B."/>
            <person name="Mayer K.F."/>
            <person name="Olsen O.A."/>
        </authorList>
    </citation>
    <scope>NUCLEOTIDE SEQUENCE [LARGE SCALE GENOMIC DNA]</scope>
    <source>
        <strain evidence="3">cv. AL8/78</strain>
    </source>
</reference>
<reference evidence="2" key="5">
    <citation type="journal article" date="2021" name="G3 (Bethesda)">
        <title>Aegilops tauschii genome assembly Aet v5.0 features greater sequence contiguity and improved annotation.</title>
        <authorList>
            <person name="Wang L."/>
            <person name="Zhu T."/>
            <person name="Rodriguez J.C."/>
            <person name="Deal K.R."/>
            <person name="Dubcovsky J."/>
            <person name="McGuire P.E."/>
            <person name="Lux T."/>
            <person name="Spannagl M."/>
            <person name="Mayer K.F.X."/>
            <person name="Baldrich P."/>
            <person name="Meyers B.C."/>
            <person name="Huo N."/>
            <person name="Gu Y.Q."/>
            <person name="Zhou H."/>
            <person name="Devos K.M."/>
            <person name="Bennetzen J.L."/>
            <person name="Unver T."/>
            <person name="Budak H."/>
            <person name="Gulick P.J."/>
            <person name="Galiba G."/>
            <person name="Kalapos B."/>
            <person name="Nelson D.R."/>
            <person name="Li P."/>
            <person name="You F.M."/>
            <person name="Luo M.C."/>
            <person name="Dvorak J."/>
        </authorList>
    </citation>
    <scope>NUCLEOTIDE SEQUENCE [LARGE SCALE GENOMIC DNA]</scope>
    <source>
        <strain evidence="2">cv. AL8/78</strain>
    </source>
</reference>
<dbReference type="Proteomes" id="UP000015105">
    <property type="component" value="Chromosome 4D"/>
</dbReference>
<reference evidence="3" key="2">
    <citation type="journal article" date="2017" name="Nat. Plants">
        <title>The Aegilops tauschii genome reveals multiple impacts of transposons.</title>
        <authorList>
            <person name="Zhao G."/>
            <person name="Zou C."/>
            <person name="Li K."/>
            <person name="Wang K."/>
            <person name="Li T."/>
            <person name="Gao L."/>
            <person name="Zhang X."/>
            <person name="Wang H."/>
            <person name="Yang Z."/>
            <person name="Liu X."/>
            <person name="Jiang W."/>
            <person name="Mao L."/>
            <person name="Kong X."/>
            <person name="Jiao Y."/>
            <person name="Jia J."/>
        </authorList>
    </citation>
    <scope>NUCLEOTIDE SEQUENCE [LARGE SCALE GENOMIC DNA]</scope>
    <source>
        <strain evidence="3">cv. AL8/78</strain>
    </source>
</reference>
<dbReference type="Gramene" id="AET4Gv20771300.21">
    <property type="protein sequence ID" value="AET4Gv20771300.21"/>
    <property type="gene ID" value="AET4Gv20771300"/>
</dbReference>
<feature type="region of interest" description="Disordered" evidence="1">
    <location>
        <begin position="1"/>
        <end position="50"/>
    </location>
</feature>
<organism evidence="2 3">
    <name type="scientific">Aegilops tauschii subsp. strangulata</name>
    <name type="common">Goatgrass</name>
    <dbReference type="NCBI Taxonomy" id="200361"/>
    <lineage>
        <taxon>Eukaryota</taxon>
        <taxon>Viridiplantae</taxon>
        <taxon>Streptophyta</taxon>
        <taxon>Embryophyta</taxon>
        <taxon>Tracheophyta</taxon>
        <taxon>Spermatophyta</taxon>
        <taxon>Magnoliopsida</taxon>
        <taxon>Liliopsida</taxon>
        <taxon>Poales</taxon>
        <taxon>Poaceae</taxon>
        <taxon>BOP clade</taxon>
        <taxon>Pooideae</taxon>
        <taxon>Triticodae</taxon>
        <taxon>Triticeae</taxon>
        <taxon>Triticinae</taxon>
        <taxon>Aegilops</taxon>
    </lineage>
</organism>
<evidence type="ECO:0000256" key="1">
    <source>
        <dbReference type="SAM" id="MobiDB-lite"/>
    </source>
</evidence>
<name>A0A453J2R8_AEGTS</name>
<dbReference type="EnsemblPlants" id="AET4Gv20771300.21">
    <property type="protein sequence ID" value="AET4Gv20771300.21"/>
    <property type="gene ID" value="AET4Gv20771300"/>
</dbReference>
<evidence type="ECO:0000313" key="3">
    <source>
        <dbReference type="Proteomes" id="UP000015105"/>
    </source>
</evidence>